<evidence type="ECO:0000313" key="2">
    <source>
        <dbReference type="Proteomes" id="UP000184406"/>
    </source>
</evidence>
<dbReference type="InterPro" id="IPR008983">
    <property type="entry name" value="Tumour_necrosis_fac-like_dom"/>
</dbReference>
<organism evidence="1 2">
    <name type="scientific">Arenibacter palladensis</name>
    <dbReference type="NCBI Taxonomy" id="237373"/>
    <lineage>
        <taxon>Bacteria</taxon>
        <taxon>Pseudomonadati</taxon>
        <taxon>Bacteroidota</taxon>
        <taxon>Flavobacteriia</taxon>
        <taxon>Flavobacteriales</taxon>
        <taxon>Flavobacteriaceae</taxon>
        <taxon>Arenibacter</taxon>
    </lineage>
</organism>
<dbReference type="RefSeq" id="WP_072863455.1">
    <property type="nucleotide sequence ID" value="NZ_FQUX01000006.1"/>
</dbReference>
<proteinExistence type="predicted"/>
<accession>A0A1M5DJR8</accession>
<evidence type="ECO:0000313" key="1">
    <source>
        <dbReference type="EMBL" id="SHF67217.1"/>
    </source>
</evidence>
<reference evidence="2" key="1">
    <citation type="submission" date="2016-11" db="EMBL/GenBank/DDBJ databases">
        <authorList>
            <person name="Varghese N."/>
            <person name="Submissions S."/>
        </authorList>
    </citation>
    <scope>NUCLEOTIDE SEQUENCE [LARGE SCALE GENOMIC DNA]</scope>
    <source>
        <strain evidence="2">DSM 17539</strain>
    </source>
</reference>
<gene>
    <name evidence="1" type="ORF">SAMN03080594_106124</name>
</gene>
<dbReference type="OrthoDB" id="1396884at2"/>
<dbReference type="SUPFAM" id="SSF49842">
    <property type="entry name" value="TNF-like"/>
    <property type="match status" value="1"/>
</dbReference>
<dbReference type="Proteomes" id="UP000184406">
    <property type="component" value="Unassembled WGS sequence"/>
</dbReference>
<keyword evidence="2" id="KW-1185">Reference proteome</keyword>
<sequence>MFNNSKYKVRRKVTKKGRSLVNKAALNLFFIILFTTQFVAHAQIDPGLLLGLNTATTTEMNAISGSITGSMIYNTTDKKVYYYNGTNWVTPSNDNWLLDGNTAVAGASFLGTKNDVAMDIRSNNTSVLKFGRRQTLGLVQAYPDYTDPNQYITYVGGGNGVSALQFQADAASFYKPMFYTNTDGNFRLKGSAAGTDFFEIGSTGTSNNGQVEFIIGDDGSEPFIFKRYDYRDGLLKELLRIQGSGESVTALPRVGINTGSLANSTLQINGSLSTAITTAGSNLTLDESHYTVVINSNISITLPTASGATGRIYVLKNTTNSSRTISNYVNGSGVTSNQISAQSTLWVQSNGSTWNSISATGSSSSSGTVVSTDANNIITTGTDGGAYLKINRGGRWTNTNTWTNLNNDGTSVPIFGNENYKDDGNNLYQVSGNTLRVKEAGRYDIRANIMLWTDDDKVSLTFRIHVNGSAMGAIGATGYFRYKDEYMPTIALNEILQLNANDDITIIVEREGDSGDVHLSGNGSSSFIINKIK</sequence>
<dbReference type="Gene3D" id="2.60.120.40">
    <property type="match status" value="1"/>
</dbReference>
<protein>
    <submittedName>
        <fullName evidence="1">Uncharacterized protein</fullName>
    </submittedName>
</protein>
<dbReference type="AlphaFoldDB" id="A0A1M5DJR8"/>
<dbReference type="EMBL" id="FQUX01000006">
    <property type="protein sequence ID" value="SHF67217.1"/>
    <property type="molecule type" value="Genomic_DNA"/>
</dbReference>
<name>A0A1M5DJR8_9FLAO</name>